<dbReference type="InterPro" id="IPR023679">
    <property type="entry name" value="UPF0761_bac"/>
</dbReference>
<comment type="similarity">
    <text evidence="7">Belongs to the UPF0761 family.</text>
</comment>
<gene>
    <name evidence="8" type="ORF">SAMN04488047_108150</name>
</gene>
<dbReference type="InterPro" id="IPR017039">
    <property type="entry name" value="Virul_fac_BrkB"/>
</dbReference>
<evidence type="ECO:0000256" key="4">
    <source>
        <dbReference type="ARBA" id="ARBA00022692"/>
    </source>
</evidence>
<dbReference type="GO" id="GO:0005886">
    <property type="term" value="C:plasma membrane"/>
    <property type="evidence" value="ECO:0007669"/>
    <property type="project" value="UniProtKB-SubCell"/>
</dbReference>
<comment type="subcellular location">
    <subcellularLocation>
        <location evidence="1 7">Cell membrane</location>
        <topology evidence="1 7">Multi-pass membrane protein</topology>
    </subcellularLocation>
</comment>
<name>A0A1I5RFD3_9RHOB</name>
<keyword evidence="4 7" id="KW-0812">Transmembrane</keyword>
<dbReference type="RefSeq" id="WP_177215140.1">
    <property type="nucleotide sequence ID" value="NZ_FOXA01000008.1"/>
</dbReference>
<keyword evidence="9" id="KW-1185">Reference proteome</keyword>
<protein>
    <recommendedName>
        <fullName evidence="7">UPF0761 membrane protein SAMN04488047_108150</fullName>
    </recommendedName>
</protein>
<proteinExistence type="inferred from homology"/>
<evidence type="ECO:0000256" key="2">
    <source>
        <dbReference type="ARBA" id="ARBA00022475"/>
    </source>
</evidence>
<evidence type="ECO:0000256" key="6">
    <source>
        <dbReference type="ARBA" id="ARBA00023136"/>
    </source>
</evidence>
<evidence type="ECO:0000256" key="7">
    <source>
        <dbReference type="HAMAP-Rule" id="MF_00672"/>
    </source>
</evidence>
<feature type="transmembrane region" description="Helical" evidence="7">
    <location>
        <begin position="224"/>
        <end position="243"/>
    </location>
</feature>
<evidence type="ECO:0000256" key="5">
    <source>
        <dbReference type="ARBA" id="ARBA00022989"/>
    </source>
</evidence>
<evidence type="ECO:0000313" key="9">
    <source>
        <dbReference type="Proteomes" id="UP000199356"/>
    </source>
</evidence>
<evidence type="ECO:0000256" key="3">
    <source>
        <dbReference type="ARBA" id="ARBA00022519"/>
    </source>
</evidence>
<feature type="transmembrane region" description="Helical" evidence="7">
    <location>
        <begin position="148"/>
        <end position="173"/>
    </location>
</feature>
<feature type="transmembrane region" description="Helical" evidence="7">
    <location>
        <begin position="12"/>
        <end position="31"/>
    </location>
</feature>
<feature type="transmembrane region" description="Helical" evidence="7">
    <location>
        <begin position="43"/>
        <end position="68"/>
    </location>
</feature>
<dbReference type="AlphaFoldDB" id="A0A1I5RFD3"/>
<accession>A0A1I5RFD3</accession>
<reference evidence="8 9" key="1">
    <citation type="submission" date="2016-10" db="EMBL/GenBank/DDBJ databases">
        <authorList>
            <person name="de Groot N.N."/>
        </authorList>
    </citation>
    <scope>NUCLEOTIDE SEQUENCE [LARGE SCALE GENOMIC DNA]</scope>
    <source>
        <strain evidence="8 9">DSM 19547</strain>
    </source>
</reference>
<dbReference type="Proteomes" id="UP000199356">
    <property type="component" value="Unassembled WGS sequence"/>
</dbReference>
<dbReference type="EMBL" id="FOXA01000008">
    <property type="protein sequence ID" value="SFP57264.1"/>
    <property type="molecule type" value="Genomic_DNA"/>
</dbReference>
<evidence type="ECO:0000256" key="1">
    <source>
        <dbReference type="ARBA" id="ARBA00004651"/>
    </source>
</evidence>
<dbReference type="HAMAP" id="MF_00672">
    <property type="entry name" value="UPF0761"/>
    <property type="match status" value="1"/>
</dbReference>
<feature type="transmembrane region" description="Helical" evidence="7">
    <location>
        <begin position="193"/>
        <end position="212"/>
    </location>
</feature>
<keyword evidence="3" id="KW-0997">Cell inner membrane</keyword>
<feature type="transmembrane region" description="Helical" evidence="7">
    <location>
        <begin position="255"/>
        <end position="284"/>
    </location>
</feature>
<keyword evidence="2 7" id="KW-1003">Cell membrane</keyword>
<sequence>MNTKFIQSARRSIVGIPTFLRELASFVAFAVRRFYGDQLGQSAGALTYSTLLALVPLMVLTLAILSGFPAFDAVRDRMEELFFTAVVPEVGIEIQQYLTRFSANASNLTAVGIAALAVAAVLLLWTIEATLNQVWRVERPRPIGVRLLIYWTVLTLGPLLLAIGFAPTNGVLATAIRYAETGVGTDTLDVPSSALHVIFPLLGQSLTFMLLYKLVPARPVRLQHAALGGAIAGIAFQILRWGFNSFLTSGSTYETIYGALAVLPIFLVWVYSSWTVIIFGAVFAASFPDWWQTRDPDPGRDLTPAGRLEVAVVVLGVLFRHSEKGGTVALSEVQDAAPIDLRDPIIECLVDRGYIVTTETSCLSLSRDLYRATVADLARDLELSLGALPPETVPGAHEDRAMARIAGSSGSLPDLLKQLFQAENTILARPLAEVIQARAVEATPLARSSA</sequence>
<keyword evidence="6 7" id="KW-0472">Membrane</keyword>
<dbReference type="Pfam" id="PF03631">
    <property type="entry name" value="Virul_fac_BrkB"/>
    <property type="match status" value="1"/>
</dbReference>
<organism evidence="8 9">
    <name type="scientific">Tranquillimonas alkanivorans</name>
    <dbReference type="NCBI Taxonomy" id="441119"/>
    <lineage>
        <taxon>Bacteria</taxon>
        <taxon>Pseudomonadati</taxon>
        <taxon>Pseudomonadota</taxon>
        <taxon>Alphaproteobacteria</taxon>
        <taxon>Rhodobacterales</taxon>
        <taxon>Roseobacteraceae</taxon>
        <taxon>Tranquillimonas</taxon>
    </lineage>
</organism>
<dbReference type="PANTHER" id="PTHR30213:SF0">
    <property type="entry name" value="UPF0761 MEMBRANE PROTEIN YIHY"/>
    <property type="match status" value="1"/>
</dbReference>
<dbReference type="NCBIfam" id="TIGR00765">
    <property type="entry name" value="yihY_not_rbn"/>
    <property type="match status" value="1"/>
</dbReference>
<dbReference type="PANTHER" id="PTHR30213">
    <property type="entry name" value="INNER MEMBRANE PROTEIN YHJD"/>
    <property type="match status" value="1"/>
</dbReference>
<evidence type="ECO:0000313" key="8">
    <source>
        <dbReference type="EMBL" id="SFP57264.1"/>
    </source>
</evidence>
<feature type="transmembrane region" description="Helical" evidence="7">
    <location>
        <begin position="108"/>
        <end position="127"/>
    </location>
</feature>
<keyword evidence="5 7" id="KW-1133">Transmembrane helix</keyword>
<dbReference type="STRING" id="441119.SAMN04488047_108150"/>